<dbReference type="InterPro" id="IPR018317">
    <property type="entry name" value="QueC"/>
</dbReference>
<dbReference type="AlphaFoldDB" id="A0A645BXD9"/>
<evidence type="ECO:0000313" key="10">
    <source>
        <dbReference type="EMBL" id="MPM70150.1"/>
    </source>
</evidence>
<dbReference type="Gene3D" id="3.40.50.620">
    <property type="entry name" value="HUPs"/>
    <property type="match status" value="1"/>
</dbReference>
<evidence type="ECO:0000256" key="3">
    <source>
        <dbReference type="ARBA" id="ARBA00022723"/>
    </source>
</evidence>
<name>A0A645BXD9_9ZZZZ</name>
<comment type="similarity">
    <text evidence="7">Belongs to the QueC family.</text>
</comment>
<dbReference type="InterPro" id="IPR014729">
    <property type="entry name" value="Rossmann-like_a/b/a_fold"/>
</dbReference>
<keyword evidence="6" id="KW-0067">ATP-binding</keyword>
<evidence type="ECO:0000256" key="7">
    <source>
        <dbReference type="ARBA" id="ARBA00037993"/>
    </source>
</evidence>
<keyword evidence="2 10" id="KW-0436">Ligase</keyword>
<protein>
    <recommendedName>
        <fullName evidence="8">7-cyano-7-deazaguanine synthase</fullName>
        <ecNumber evidence="8">6.3.4.20</ecNumber>
    </recommendedName>
</protein>
<keyword evidence="4" id="KW-0547">Nucleotide-binding</keyword>
<comment type="pathway">
    <text evidence="1">Purine metabolism; 7-cyano-7-deazaguanine biosynthesis.</text>
</comment>
<evidence type="ECO:0000256" key="6">
    <source>
        <dbReference type="ARBA" id="ARBA00022840"/>
    </source>
</evidence>
<evidence type="ECO:0000256" key="2">
    <source>
        <dbReference type="ARBA" id="ARBA00022598"/>
    </source>
</evidence>
<proteinExistence type="inferred from homology"/>
<dbReference type="NCBIfam" id="TIGR00364">
    <property type="entry name" value="7-cyano-7-deazaguanine synthase QueC"/>
    <property type="match status" value="1"/>
</dbReference>
<dbReference type="GO" id="GO:0046872">
    <property type="term" value="F:metal ion binding"/>
    <property type="evidence" value="ECO:0007669"/>
    <property type="project" value="UniProtKB-KW"/>
</dbReference>
<dbReference type="SUPFAM" id="SSF52402">
    <property type="entry name" value="Adenine nucleotide alpha hydrolases-like"/>
    <property type="match status" value="1"/>
</dbReference>
<keyword evidence="3" id="KW-0479">Metal-binding</keyword>
<evidence type="ECO:0000256" key="5">
    <source>
        <dbReference type="ARBA" id="ARBA00022833"/>
    </source>
</evidence>
<accession>A0A645BXD9</accession>
<evidence type="ECO:0000256" key="1">
    <source>
        <dbReference type="ARBA" id="ARBA00005061"/>
    </source>
</evidence>
<dbReference type="PANTHER" id="PTHR42914:SF1">
    <property type="entry name" value="7-CYANO-7-DEAZAGUANINE SYNTHASE"/>
    <property type="match status" value="1"/>
</dbReference>
<dbReference type="PANTHER" id="PTHR42914">
    <property type="entry name" value="7-CYANO-7-DEAZAGUANINE SYNTHASE"/>
    <property type="match status" value="1"/>
</dbReference>
<dbReference type="HAMAP" id="MF_01633">
    <property type="entry name" value="QueC"/>
    <property type="match status" value="1"/>
</dbReference>
<dbReference type="EC" id="6.3.4.20" evidence="8"/>
<dbReference type="PIRSF" id="PIRSF006293">
    <property type="entry name" value="ExsB"/>
    <property type="match status" value="1"/>
</dbReference>
<reference evidence="10" key="1">
    <citation type="submission" date="2019-08" db="EMBL/GenBank/DDBJ databases">
        <authorList>
            <person name="Kucharzyk K."/>
            <person name="Murdoch R.W."/>
            <person name="Higgins S."/>
            <person name="Loffler F."/>
        </authorList>
    </citation>
    <scope>NUCLEOTIDE SEQUENCE</scope>
</reference>
<dbReference type="EMBL" id="VSSQ01023304">
    <property type="protein sequence ID" value="MPM70150.1"/>
    <property type="molecule type" value="Genomic_DNA"/>
</dbReference>
<sequence>MKAKAVVLLSGGLDSATCLAAALKAGFEVYALSFDYQQRHHSELAAARRVAAAAGVAGHQVMEVNLRQWGGSALTADGIAVPENREDSGIPVTYVPARNLIFLALATGYAEALGARDIFIGVNSVDYSGYPDCRPAFIGAFAEAARLGTRAADEEWKFVIHTPLQYWSKSEIIRHGVALGVDYSLTVSCYQADAEGRACGVCDSCRLRRAGFAEAGVPDPTHYR</sequence>
<organism evidence="10">
    <name type="scientific">bioreactor metagenome</name>
    <dbReference type="NCBI Taxonomy" id="1076179"/>
    <lineage>
        <taxon>unclassified sequences</taxon>
        <taxon>metagenomes</taxon>
        <taxon>ecological metagenomes</taxon>
    </lineage>
</organism>
<dbReference type="GO" id="GO:0016874">
    <property type="term" value="F:ligase activity"/>
    <property type="evidence" value="ECO:0007669"/>
    <property type="project" value="UniProtKB-KW"/>
</dbReference>
<dbReference type="Pfam" id="PF06508">
    <property type="entry name" value="QueC"/>
    <property type="match status" value="1"/>
</dbReference>
<dbReference type="CDD" id="cd01995">
    <property type="entry name" value="QueC-like"/>
    <property type="match status" value="1"/>
</dbReference>
<evidence type="ECO:0000256" key="8">
    <source>
        <dbReference type="ARBA" id="ARBA00039149"/>
    </source>
</evidence>
<evidence type="ECO:0000256" key="9">
    <source>
        <dbReference type="ARBA" id="ARBA00047890"/>
    </source>
</evidence>
<comment type="caution">
    <text evidence="10">The sequence shown here is derived from an EMBL/GenBank/DDBJ whole genome shotgun (WGS) entry which is preliminary data.</text>
</comment>
<gene>
    <name evidence="10" type="primary">queC_13</name>
    <name evidence="10" type="ORF">SDC9_117103</name>
</gene>
<keyword evidence="5" id="KW-0862">Zinc</keyword>
<evidence type="ECO:0000256" key="4">
    <source>
        <dbReference type="ARBA" id="ARBA00022741"/>
    </source>
</evidence>
<dbReference type="GO" id="GO:0005524">
    <property type="term" value="F:ATP binding"/>
    <property type="evidence" value="ECO:0007669"/>
    <property type="project" value="UniProtKB-KW"/>
</dbReference>
<comment type="catalytic activity">
    <reaction evidence="9">
        <text>7-carboxy-7-carbaguanine + NH4(+) + 2 ATP = 7-cyano-7-carbaguanine + 2 AMP + 2 diphosphate + 2 H(+)</text>
        <dbReference type="Rhea" id="RHEA:27982"/>
        <dbReference type="ChEBI" id="CHEBI:15378"/>
        <dbReference type="ChEBI" id="CHEBI:28938"/>
        <dbReference type="ChEBI" id="CHEBI:30616"/>
        <dbReference type="ChEBI" id="CHEBI:33019"/>
        <dbReference type="ChEBI" id="CHEBI:45075"/>
        <dbReference type="ChEBI" id="CHEBI:61036"/>
        <dbReference type="ChEBI" id="CHEBI:456215"/>
        <dbReference type="EC" id="6.3.4.20"/>
    </reaction>
</comment>